<accession>A0AAN8TK24</accession>
<evidence type="ECO:0000256" key="1">
    <source>
        <dbReference type="ARBA" id="ARBA00001917"/>
    </source>
</evidence>
<dbReference type="PANTHER" id="PTHR10851">
    <property type="entry name" value="PYRIDOXINE-5-PHOSPHATE OXIDASE"/>
    <property type="match status" value="1"/>
</dbReference>
<keyword evidence="5" id="KW-0285">Flavoprotein</keyword>
<evidence type="ECO:0000256" key="7">
    <source>
        <dbReference type="ARBA" id="ARBA00023002"/>
    </source>
</evidence>
<dbReference type="InterPro" id="IPR000659">
    <property type="entry name" value="Pyridox_Oxase"/>
</dbReference>
<name>A0AAN8TK24_SOLBU</name>
<evidence type="ECO:0000256" key="8">
    <source>
        <dbReference type="SAM" id="Phobius"/>
    </source>
</evidence>
<dbReference type="GO" id="GO:0008615">
    <property type="term" value="P:pyridoxine biosynthetic process"/>
    <property type="evidence" value="ECO:0007669"/>
    <property type="project" value="InterPro"/>
</dbReference>
<keyword evidence="11" id="KW-1185">Reference proteome</keyword>
<evidence type="ECO:0000259" key="9">
    <source>
        <dbReference type="Pfam" id="PF12766"/>
    </source>
</evidence>
<dbReference type="GO" id="GO:0010181">
    <property type="term" value="F:FMN binding"/>
    <property type="evidence" value="ECO:0007669"/>
    <property type="project" value="InterPro"/>
</dbReference>
<dbReference type="EC" id="1.4.3.5" evidence="4"/>
<dbReference type="Gene3D" id="2.30.110.10">
    <property type="entry name" value="Electron Transport, Fmn-binding Protein, Chain A"/>
    <property type="match status" value="1"/>
</dbReference>
<evidence type="ECO:0000313" key="11">
    <source>
        <dbReference type="Proteomes" id="UP001371456"/>
    </source>
</evidence>
<dbReference type="InterPro" id="IPR024624">
    <property type="entry name" value="Pyridox_Oxase_Alr4036_FMN-bd"/>
</dbReference>
<evidence type="ECO:0000256" key="4">
    <source>
        <dbReference type="ARBA" id="ARBA00012801"/>
    </source>
</evidence>
<keyword evidence="8" id="KW-0812">Transmembrane</keyword>
<keyword evidence="8" id="KW-1133">Transmembrane helix</keyword>
<dbReference type="PANTHER" id="PTHR10851:SF3">
    <property type="entry name" value="PYRIDOXINE_PYRIDOXAMINE 5'-PHOSPHATE OXIDASE 2"/>
    <property type="match status" value="1"/>
</dbReference>
<keyword evidence="8" id="KW-0472">Membrane</keyword>
<comment type="pathway">
    <text evidence="3">Cofactor metabolism; pyridoxal 5'-phosphate salvage; pyridoxal 5'-phosphate from pyridoxine 5'-phosphate: step 1/1.</text>
</comment>
<gene>
    <name evidence="10" type="ORF">RDI58_013718</name>
</gene>
<sequence>MSSSAPWKQLLLNSINSNSHLKHSTYFQLATVGSNGRPSNRTVVFRGFQDGTDKIQINTDSRSCKVCWYFTETWEQFRIHGRVDLIDASNSDPDKLEQREAAWFAGSVRSRLQYLGPTPGLPSLDEQPSLDSLDSSAGPVDVFCLLLLDPEQVDYLNLKSNERLAFTIARSVNDVRIMRDRRTLYVILVMVLHTWLPKTSAILFIVRSTLICAMMIYVLNHDIASETPHEVGQPSLQSFLPE</sequence>
<dbReference type="AlphaFoldDB" id="A0AAN8TK24"/>
<protein>
    <recommendedName>
        <fullName evidence="4">pyridoxal 5'-phosphate synthase</fullName>
        <ecNumber evidence="4">1.4.3.5</ecNumber>
    </recommendedName>
</protein>
<evidence type="ECO:0000256" key="3">
    <source>
        <dbReference type="ARBA" id="ARBA00005037"/>
    </source>
</evidence>
<dbReference type="SUPFAM" id="SSF50475">
    <property type="entry name" value="FMN-binding split barrel"/>
    <property type="match status" value="1"/>
</dbReference>
<keyword evidence="6" id="KW-0288">FMN</keyword>
<reference evidence="10 11" key="1">
    <citation type="submission" date="2024-02" db="EMBL/GenBank/DDBJ databases">
        <title>de novo genome assembly of Solanum bulbocastanum strain 11H21.</title>
        <authorList>
            <person name="Hosaka A.J."/>
        </authorList>
    </citation>
    <scope>NUCLEOTIDE SEQUENCE [LARGE SCALE GENOMIC DNA]</scope>
    <source>
        <tissue evidence="10">Young leaves</tissue>
    </source>
</reference>
<comment type="cofactor">
    <cofactor evidence="1">
        <name>FMN</name>
        <dbReference type="ChEBI" id="CHEBI:58210"/>
    </cofactor>
</comment>
<keyword evidence="7" id="KW-0560">Oxidoreductase</keyword>
<dbReference type="Proteomes" id="UP001371456">
    <property type="component" value="Unassembled WGS sequence"/>
</dbReference>
<feature type="transmembrane region" description="Helical" evidence="8">
    <location>
        <begin position="184"/>
        <end position="206"/>
    </location>
</feature>
<dbReference type="EMBL" id="JBANQN010000005">
    <property type="protein sequence ID" value="KAK6789918.1"/>
    <property type="molecule type" value="Genomic_DNA"/>
</dbReference>
<organism evidence="10 11">
    <name type="scientific">Solanum bulbocastanum</name>
    <name type="common">Wild potato</name>
    <dbReference type="NCBI Taxonomy" id="147425"/>
    <lineage>
        <taxon>Eukaryota</taxon>
        <taxon>Viridiplantae</taxon>
        <taxon>Streptophyta</taxon>
        <taxon>Embryophyta</taxon>
        <taxon>Tracheophyta</taxon>
        <taxon>Spermatophyta</taxon>
        <taxon>Magnoliopsida</taxon>
        <taxon>eudicotyledons</taxon>
        <taxon>Gunneridae</taxon>
        <taxon>Pentapetalae</taxon>
        <taxon>asterids</taxon>
        <taxon>lamiids</taxon>
        <taxon>Solanales</taxon>
        <taxon>Solanaceae</taxon>
        <taxon>Solanoideae</taxon>
        <taxon>Solaneae</taxon>
        <taxon>Solanum</taxon>
    </lineage>
</organism>
<dbReference type="GO" id="GO:0004733">
    <property type="term" value="F:pyridoxamine phosphate oxidase activity"/>
    <property type="evidence" value="ECO:0007669"/>
    <property type="project" value="UniProtKB-EC"/>
</dbReference>
<feature type="domain" description="Pyridoxamine 5'-phosphate oxidase Alr4036 family FMN-binding" evidence="9">
    <location>
        <begin position="5"/>
        <end position="86"/>
    </location>
</feature>
<evidence type="ECO:0000313" key="10">
    <source>
        <dbReference type="EMBL" id="KAK6789918.1"/>
    </source>
</evidence>
<dbReference type="Pfam" id="PF12766">
    <property type="entry name" value="Pyridox_oxase_2"/>
    <property type="match status" value="1"/>
</dbReference>
<comment type="pathway">
    <text evidence="2">Cofactor metabolism; pyridoxal 5'-phosphate salvage; pyridoxal 5'-phosphate from pyridoxamine 5'-phosphate: step 1/1.</text>
</comment>
<proteinExistence type="predicted"/>
<evidence type="ECO:0000256" key="2">
    <source>
        <dbReference type="ARBA" id="ARBA00004738"/>
    </source>
</evidence>
<comment type="caution">
    <text evidence="10">The sequence shown here is derived from an EMBL/GenBank/DDBJ whole genome shotgun (WGS) entry which is preliminary data.</text>
</comment>
<evidence type="ECO:0000256" key="6">
    <source>
        <dbReference type="ARBA" id="ARBA00022643"/>
    </source>
</evidence>
<evidence type="ECO:0000256" key="5">
    <source>
        <dbReference type="ARBA" id="ARBA00022630"/>
    </source>
</evidence>
<dbReference type="InterPro" id="IPR012349">
    <property type="entry name" value="Split_barrel_FMN-bd"/>
</dbReference>